<name>C6LSI2_GIAIB</name>
<evidence type="ECO:0000256" key="1">
    <source>
        <dbReference type="SAM" id="Coils"/>
    </source>
</evidence>
<keyword evidence="1" id="KW-0175">Coiled coil</keyword>
<organism evidence="2 3">
    <name type="scientific">Giardia intestinalis (strain ATCC 50581 / GS clone H7)</name>
    <name type="common">Giardia lamblia</name>
    <dbReference type="NCBI Taxonomy" id="598745"/>
    <lineage>
        <taxon>Eukaryota</taxon>
        <taxon>Metamonada</taxon>
        <taxon>Diplomonadida</taxon>
        <taxon>Hexamitidae</taxon>
        <taxon>Giardiinae</taxon>
        <taxon>Giardia</taxon>
    </lineage>
</organism>
<dbReference type="VEuPathDB" id="GiardiaDB:GL50581_1720"/>
<dbReference type="AlphaFoldDB" id="C6LSI2"/>
<comment type="caution">
    <text evidence="2">The sequence shown here is derived from an EMBL/GenBank/DDBJ whole genome shotgun (WGS) entry which is preliminary data.</text>
</comment>
<accession>C6LSI2</accession>
<proteinExistence type="predicted"/>
<evidence type="ECO:0000313" key="3">
    <source>
        <dbReference type="Proteomes" id="UP000002488"/>
    </source>
</evidence>
<sequence>MPYTDTTLFATKPKITQRMTKSNKPIVLDQYDLSMIRHRAGPLYPTESVSGRDDTVFNRNNIIRAQIGAERTKTWKNTIEDQRQARLKKMADREAAKEQEIRDLEQAWLEREKKKADAVQEQYRRHKELDNDYMRMFHSAKMTADCLKGLAETKQIKDERRQAELQEGIQEKETAYKLYKEEVDANAKKVLEQRAAREHVDRVNLAQVQRGQYQRDEERREKENELMEMRKVKALDEEIRRKEQEDAHKRNMTCKSILDKQVEEKKKQDNIRALEEMAAELEIQLVQQKLDERNAIHTARMKSLKEKKAAAAETAQMAVAKQIKADEERRINSMLKCEGQDVTNVRAEEARQARAAKYKKLEDEARKINEFNVADKFARKTVEEMADIEYHQKQHLEHVREAEYEKMLADEKRAEAKRMAAETLNEIAKLKLAKEKEKEFEKFCDKCAVLKDQREARDLVERCRKMAEAEEDERVRRAYAIVIRDINKRDRCISW</sequence>
<gene>
    <name evidence="2" type="ORF">GL50581_1720</name>
</gene>
<feature type="coiled-coil region" evidence="1">
    <location>
        <begin position="264"/>
        <end position="307"/>
    </location>
</feature>
<feature type="coiled-coil region" evidence="1">
    <location>
        <begin position="87"/>
        <end position="129"/>
    </location>
</feature>
<dbReference type="Proteomes" id="UP000002488">
    <property type="component" value="Unassembled WGS sequence"/>
</dbReference>
<evidence type="ECO:0000313" key="2">
    <source>
        <dbReference type="EMBL" id="EET01051.1"/>
    </source>
</evidence>
<protein>
    <submittedName>
        <fullName evidence="2">Maebl, putative</fullName>
    </submittedName>
</protein>
<dbReference type="OMA" id="ELDNDYM"/>
<reference evidence="2 3" key="1">
    <citation type="journal article" date="2009" name="PLoS Pathog.">
        <title>Draft genome sequencing of giardia intestinalis assemblage B isolate GS: is human giardiasis caused by two different species?</title>
        <authorList>
            <person name="Franzen O."/>
            <person name="Jerlstrom-Hultqvist J."/>
            <person name="Castro E."/>
            <person name="Sherwood E."/>
            <person name="Ankarklev J."/>
            <person name="Reiner D.S."/>
            <person name="Palm D."/>
            <person name="Andersson J.O."/>
            <person name="Andersson B."/>
            <person name="Svard S.G."/>
        </authorList>
    </citation>
    <scope>NUCLEOTIDE SEQUENCE [LARGE SCALE GENOMIC DNA]</scope>
    <source>
        <strain evidence="3">ATCC 50581 / GS clone H7</strain>
    </source>
</reference>
<dbReference type="OrthoDB" id="10257670at2759"/>
<feature type="coiled-coil region" evidence="1">
    <location>
        <begin position="413"/>
        <end position="473"/>
    </location>
</feature>
<dbReference type="EMBL" id="ACGJ01002193">
    <property type="protein sequence ID" value="EET01051.1"/>
    <property type="molecule type" value="Genomic_DNA"/>
</dbReference>